<dbReference type="Gene3D" id="2.60.40.10">
    <property type="entry name" value="Immunoglobulins"/>
    <property type="match status" value="1"/>
</dbReference>
<dbReference type="InterPro" id="IPR013783">
    <property type="entry name" value="Ig-like_fold"/>
</dbReference>
<dbReference type="OrthoDB" id="9803478at2759"/>
<reference evidence="2" key="1">
    <citation type="submission" date="2025-08" db="UniProtKB">
        <authorList>
            <consortium name="Ensembl"/>
        </authorList>
    </citation>
    <scope>IDENTIFICATION</scope>
</reference>
<accession>A0A8C5WE25</accession>
<name>A0A8C5WE25_9ANUR</name>
<dbReference type="GO" id="GO:0007166">
    <property type="term" value="P:cell surface receptor signaling pathway"/>
    <property type="evidence" value="ECO:0007669"/>
    <property type="project" value="TreeGrafter"/>
</dbReference>
<organism evidence="2 3">
    <name type="scientific">Leptobrachium leishanense</name>
    <name type="common">Leishan spiny toad</name>
    <dbReference type="NCBI Taxonomy" id="445787"/>
    <lineage>
        <taxon>Eukaryota</taxon>
        <taxon>Metazoa</taxon>
        <taxon>Chordata</taxon>
        <taxon>Craniata</taxon>
        <taxon>Vertebrata</taxon>
        <taxon>Euteleostomi</taxon>
        <taxon>Amphibia</taxon>
        <taxon>Batrachia</taxon>
        <taxon>Anura</taxon>
        <taxon>Pelobatoidea</taxon>
        <taxon>Megophryidae</taxon>
        <taxon>Leptobrachium</taxon>
    </lineage>
</organism>
<dbReference type="GO" id="GO:0005886">
    <property type="term" value="C:plasma membrane"/>
    <property type="evidence" value="ECO:0007669"/>
    <property type="project" value="TreeGrafter"/>
</dbReference>
<evidence type="ECO:0000313" key="2">
    <source>
        <dbReference type="Ensembl" id="ENSLLEP00000031285.1"/>
    </source>
</evidence>
<evidence type="ECO:0000256" key="1">
    <source>
        <dbReference type="ARBA" id="ARBA00022859"/>
    </source>
</evidence>
<sequence>MQVCLRFPASRYWLIPPVLLSQEDTTVHLSCTQTTDHVNMFWYLQRTGQGLALIVWSIRDQSLEYEKGFDVNKFIVTRSDTGKTMVTNCQTIEFNFSKR</sequence>
<dbReference type="PANTHER" id="PTHR23268:SF117">
    <property type="entry name" value="T CELL RECEPTOR BETA VARIABLE 29-1"/>
    <property type="match status" value="1"/>
</dbReference>
<evidence type="ECO:0000313" key="3">
    <source>
        <dbReference type="Proteomes" id="UP000694569"/>
    </source>
</evidence>
<dbReference type="GO" id="GO:0002376">
    <property type="term" value="P:immune system process"/>
    <property type="evidence" value="ECO:0007669"/>
    <property type="project" value="UniProtKB-KW"/>
</dbReference>
<keyword evidence="3" id="KW-1185">Reference proteome</keyword>
<reference evidence="2" key="2">
    <citation type="submission" date="2025-09" db="UniProtKB">
        <authorList>
            <consortium name="Ensembl"/>
        </authorList>
    </citation>
    <scope>IDENTIFICATION</scope>
</reference>
<dbReference type="InterPro" id="IPR050413">
    <property type="entry name" value="TCR_beta_variable"/>
</dbReference>
<dbReference type="Ensembl" id="ENSLLET00000032490.1">
    <property type="protein sequence ID" value="ENSLLEP00000031285.1"/>
    <property type="gene ID" value="ENSLLEG00000019792.1"/>
</dbReference>
<protein>
    <recommendedName>
        <fullName evidence="4">Immunoglobulin V-set domain-containing protein</fullName>
    </recommendedName>
</protein>
<evidence type="ECO:0008006" key="4">
    <source>
        <dbReference type="Google" id="ProtNLM"/>
    </source>
</evidence>
<dbReference type="SUPFAM" id="SSF48726">
    <property type="entry name" value="Immunoglobulin"/>
    <property type="match status" value="1"/>
</dbReference>
<dbReference type="Proteomes" id="UP000694569">
    <property type="component" value="Unplaced"/>
</dbReference>
<keyword evidence="1" id="KW-0391">Immunity</keyword>
<dbReference type="AlphaFoldDB" id="A0A8C5WE25"/>
<dbReference type="PANTHER" id="PTHR23268">
    <property type="entry name" value="T-CELL RECEPTOR BETA CHAIN"/>
    <property type="match status" value="1"/>
</dbReference>
<proteinExistence type="predicted"/>
<dbReference type="GeneTree" id="ENSGT01010000229801"/>
<dbReference type="InterPro" id="IPR036179">
    <property type="entry name" value="Ig-like_dom_sf"/>
</dbReference>